<dbReference type="EMBL" id="KN846980">
    <property type="protein sequence ID" value="KIW98839.1"/>
    <property type="molecule type" value="Genomic_DNA"/>
</dbReference>
<feature type="compositionally biased region" description="Basic and acidic residues" evidence="8">
    <location>
        <begin position="534"/>
        <end position="547"/>
    </location>
</feature>
<sequence>MSDQNYRKPLFLALAGAVALTAAYYTYTQYAKRSRREPSSLHRSNAIRRPRNRRRWRRGFEQTSLDHDPTERALEHLELRNANRQGYGEYENKWFFSTPEQTQGVDLTLIPCNLSSINDYLLQSPPQLLPDRQEVILWHLHGTFVQNFLLEEYPEGYIIGDDVWMLAQAMERLGVAPESVFQIAKAHDEGTLIYAPEWTPSFPASPSPSGRIPPIQTDGAMDHGGLAPREALQALADPDDAHSDISSGNNGEDPEGSQNMLDLLYHIAGEQARREGYIHRGVECNSCGIHPIRGIRYHCANCFDMDLCESCEASSSHGKGHVFYKIRIPAPSRGNIKQVTPEWYPGTPSAFLSSLPTSVSKPLLEETRMERTEMDALYEQFKCLAGHYFPADPTGLGCAIDRKGFDAYFIPSTGDKPSPANLIYDRIFAFYDTDQNGLITFDEYIRGLARLQDKSRYARLKRIFEGYDLDSDGYVDRKDFLRMFRAYYALSKELSREMINTQEDFGYNEEEIREVVHGSQPISAAFGGGTLYGHESRTGQGKERQADGDLQLSNGTSGVLQPDGDMSGDRARAIGNAALGGRTRNHPFRSFRQEPPEDEPLMLLPIGSNFMQSGMEQDEVTEEELTGPDAPLQTYTWPPIRTPEPQDITEALGQEVPLDEITDPVDRTRVLFAQSQRLDAEGDRAEEISRARAVEERWRRRQFYLDREEGLTRPPGYTEPDSSDEEDDLSEHKKNGRNDASPRRASMASRSSSKVRFDDSAIDGDYETRSNASSRSIPVNERWGGYELGQAEADIGKDILYQAVQQGFNELLDVLFKDAEDEHMAAKQTAVDRHRFEYERQQFEEMLDELDITIDEAEETAIEKIRRRRKKEEEQKQLAIIDAASVPKLGNESSIPQDSEDHIGLMFGSQGLSGQRVTQSPATETNGSYRDPTLPQFRPDESEPASPVPNVYPDPPQAPPLFSEFGPPNPFEDDPEKALKTYYLWLRHDEIDDEADRRGGPGKLSFTEFARKMVSEDETTKALGDRDKSKGSGKDRDTWESSADLGRLAFVGTWLEMASF</sequence>
<evidence type="ECO:0000259" key="9">
    <source>
        <dbReference type="PROSITE" id="PS50135"/>
    </source>
</evidence>
<feature type="domain" description="EF-hand" evidence="10">
    <location>
        <begin position="455"/>
        <end position="490"/>
    </location>
</feature>
<feature type="region of interest" description="Disordered" evidence="8">
    <location>
        <begin position="580"/>
        <end position="599"/>
    </location>
</feature>
<dbReference type="SMART" id="SM00054">
    <property type="entry name" value="EFh"/>
    <property type="match status" value="2"/>
</dbReference>
<keyword evidence="5" id="KW-0106">Calcium</keyword>
<feature type="compositionally biased region" description="Polar residues" evidence="8">
    <location>
        <begin position="910"/>
        <end position="928"/>
    </location>
</feature>
<dbReference type="GO" id="GO:0005509">
    <property type="term" value="F:calcium ion binding"/>
    <property type="evidence" value="ECO:0007669"/>
    <property type="project" value="InterPro"/>
</dbReference>
<evidence type="ECO:0000256" key="2">
    <source>
        <dbReference type="ARBA" id="ARBA00022737"/>
    </source>
</evidence>
<feature type="region of interest" description="Disordered" evidence="8">
    <location>
        <begin position="1016"/>
        <end position="1040"/>
    </location>
</feature>
<dbReference type="PANTHER" id="PTHR23055">
    <property type="entry name" value="CALCIUM BINDING PROTEINS"/>
    <property type="match status" value="1"/>
</dbReference>
<feature type="region of interest" description="Disordered" evidence="8">
    <location>
        <begin position="709"/>
        <end position="775"/>
    </location>
</feature>
<accession>A0A0D2IPW1</accession>
<dbReference type="HOGENOM" id="CLU_009681_0_0_1"/>
<feature type="coiled-coil region" evidence="7">
    <location>
        <begin position="840"/>
        <end position="882"/>
    </location>
</feature>
<keyword evidence="12" id="KW-1185">Reference proteome</keyword>
<reference evidence="11" key="1">
    <citation type="submission" date="2015-01" db="EMBL/GenBank/DDBJ databases">
        <title>The Genome Sequence of Cladophialophora bantiana CBS 173.52.</title>
        <authorList>
            <consortium name="The Broad Institute Genomics Platform"/>
            <person name="Cuomo C."/>
            <person name="de Hoog S."/>
            <person name="Gorbushina A."/>
            <person name="Stielow B."/>
            <person name="Teixiera M."/>
            <person name="Abouelleil A."/>
            <person name="Chapman S.B."/>
            <person name="Priest M."/>
            <person name="Young S.K."/>
            <person name="Wortman J."/>
            <person name="Nusbaum C."/>
            <person name="Birren B."/>
        </authorList>
    </citation>
    <scope>NUCLEOTIDE SEQUENCE [LARGE SCALE GENOMIC DNA]</scope>
    <source>
        <strain evidence="11">CBS 173.52</strain>
    </source>
</reference>
<dbReference type="PROSITE" id="PS50222">
    <property type="entry name" value="EF_HAND_2"/>
    <property type="match status" value="2"/>
</dbReference>
<name>A0A0D2IPW1_CLAB1</name>
<evidence type="ECO:0000256" key="5">
    <source>
        <dbReference type="ARBA" id="ARBA00022837"/>
    </source>
</evidence>
<dbReference type="InterPro" id="IPR002048">
    <property type="entry name" value="EF_hand_dom"/>
</dbReference>
<feature type="domain" description="ZZ-type" evidence="9">
    <location>
        <begin position="279"/>
        <end position="331"/>
    </location>
</feature>
<protein>
    <submittedName>
        <fullName evidence="11">Uncharacterized protein</fullName>
    </submittedName>
</protein>
<feature type="compositionally biased region" description="Basic and acidic residues" evidence="8">
    <location>
        <begin position="730"/>
        <end position="742"/>
    </location>
</feature>
<feature type="compositionally biased region" description="Polar residues" evidence="8">
    <location>
        <begin position="244"/>
        <end position="258"/>
    </location>
</feature>
<evidence type="ECO:0000256" key="6">
    <source>
        <dbReference type="PROSITE-ProRule" id="PRU00228"/>
    </source>
</evidence>
<evidence type="ECO:0000256" key="4">
    <source>
        <dbReference type="ARBA" id="ARBA00022833"/>
    </source>
</evidence>
<proteinExistence type="predicted"/>
<dbReference type="InterPro" id="IPR000433">
    <property type="entry name" value="Znf_ZZ"/>
</dbReference>
<feature type="region of interest" description="Disordered" evidence="8">
    <location>
        <begin position="889"/>
        <end position="950"/>
    </location>
</feature>
<evidence type="ECO:0000256" key="8">
    <source>
        <dbReference type="SAM" id="MobiDB-lite"/>
    </source>
</evidence>
<dbReference type="SMART" id="SM00291">
    <property type="entry name" value="ZnF_ZZ"/>
    <property type="match status" value="1"/>
</dbReference>
<dbReference type="OrthoDB" id="2122982at2759"/>
<feature type="compositionally biased region" description="Low complexity" evidence="8">
    <location>
        <begin position="743"/>
        <end position="752"/>
    </location>
</feature>
<dbReference type="RefSeq" id="XP_016625508.1">
    <property type="nucleotide sequence ID" value="XM_016758259.1"/>
</dbReference>
<dbReference type="Proteomes" id="UP000053789">
    <property type="component" value="Unassembled WGS sequence"/>
</dbReference>
<dbReference type="Pfam" id="PF00569">
    <property type="entry name" value="ZZ"/>
    <property type="match status" value="1"/>
</dbReference>
<evidence type="ECO:0000256" key="3">
    <source>
        <dbReference type="ARBA" id="ARBA00022771"/>
    </source>
</evidence>
<feature type="region of interest" description="Disordered" evidence="8">
    <location>
        <begin position="239"/>
        <end position="258"/>
    </location>
</feature>
<evidence type="ECO:0000313" key="12">
    <source>
        <dbReference type="Proteomes" id="UP000053789"/>
    </source>
</evidence>
<keyword evidence="1" id="KW-0479">Metal-binding</keyword>
<dbReference type="GO" id="GO:0008270">
    <property type="term" value="F:zinc ion binding"/>
    <property type="evidence" value="ECO:0007669"/>
    <property type="project" value="UniProtKB-KW"/>
</dbReference>
<dbReference type="SUPFAM" id="SSF47473">
    <property type="entry name" value="EF-hand"/>
    <property type="match status" value="1"/>
</dbReference>
<feature type="compositionally biased region" description="Basic and acidic residues" evidence="8">
    <location>
        <begin position="1016"/>
        <end position="1039"/>
    </location>
</feature>
<dbReference type="CDD" id="cd00051">
    <property type="entry name" value="EFh"/>
    <property type="match status" value="1"/>
</dbReference>
<keyword evidence="3 6" id="KW-0863">Zinc-finger</keyword>
<feature type="region of interest" description="Disordered" evidence="8">
    <location>
        <begin position="527"/>
        <end position="566"/>
    </location>
</feature>
<keyword evidence="7" id="KW-0175">Coiled coil</keyword>
<dbReference type="PROSITE" id="PS50135">
    <property type="entry name" value="ZF_ZZ_2"/>
    <property type="match status" value="1"/>
</dbReference>
<dbReference type="InterPro" id="IPR018247">
    <property type="entry name" value="EF_Hand_1_Ca_BS"/>
</dbReference>
<dbReference type="PANTHER" id="PTHR23055:SF187">
    <property type="entry name" value="EF HAND DOMAIN PROTEIN (AFU_ORTHOLOGUE AFUA_6G07310)"/>
    <property type="match status" value="1"/>
</dbReference>
<dbReference type="VEuPathDB" id="FungiDB:Z519_00502"/>
<dbReference type="Gene3D" id="3.30.60.90">
    <property type="match status" value="1"/>
</dbReference>
<gene>
    <name evidence="11" type="ORF">Z519_00502</name>
</gene>
<dbReference type="InterPro" id="IPR028846">
    <property type="entry name" value="Recoverin"/>
</dbReference>
<dbReference type="Gene3D" id="1.10.238.10">
    <property type="entry name" value="EF-hand"/>
    <property type="match status" value="1"/>
</dbReference>
<feature type="region of interest" description="Disordered" evidence="8">
    <location>
        <begin position="203"/>
        <end position="224"/>
    </location>
</feature>
<dbReference type="InterPro" id="IPR011992">
    <property type="entry name" value="EF-hand-dom_pair"/>
</dbReference>
<keyword evidence="4" id="KW-0862">Zinc</keyword>
<evidence type="ECO:0000256" key="1">
    <source>
        <dbReference type="ARBA" id="ARBA00022723"/>
    </source>
</evidence>
<evidence type="ECO:0000313" key="11">
    <source>
        <dbReference type="EMBL" id="KIW98839.1"/>
    </source>
</evidence>
<dbReference type="GO" id="GO:0005829">
    <property type="term" value="C:cytosol"/>
    <property type="evidence" value="ECO:0007669"/>
    <property type="project" value="TreeGrafter"/>
</dbReference>
<keyword evidence="2" id="KW-0677">Repeat</keyword>
<evidence type="ECO:0000259" key="10">
    <source>
        <dbReference type="PROSITE" id="PS50222"/>
    </source>
</evidence>
<dbReference type="GeneID" id="27693430"/>
<dbReference type="GO" id="GO:0016020">
    <property type="term" value="C:membrane"/>
    <property type="evidence" value="ECO:0007669"/>
    <property type="project" value="TreeGrafter"/>
</dbReference>
<feature type="domain" description="EF-hand" evidence="10">
    <location>
        <begin position="419"/>
        <end position="454"/>
    </location>
</feature>
<dbReference type="SUPFAM" id="SSF57850">
    <property type="entry name" value="RING/U-box"/>
    <property type="match status" value="1"/>
</dbReference>
<evidence type="ECO:0000256" key="7">
    <source>
        <dbReference type="SAM" id="Coils"/>
    </source>
</evidence>
<dbReference type="InterPro" id="IPR043145">
    <property type="entry name" value="Znf_ZZ_sf"/>
</dbReference>
<organism evidence="11 12">
    <name type="scientific">Cladophialophora bantiana (strain ATCC 10958 / CBS 173.52 / CDC B-1940 / NIH 8579)</name>
    <name type="common">Xylohypha bantiana</name>
    <dbReference type="NCBI Taxonomy" id="1442370"/>
    <lineage>
        <taxon>Eukaryota</taxon>
        <taxon>Fungi</taxon>
        <taxon>Dikarya</taxon>
        <taxon>Ascomycota</taxon>
        <taxon>Pezizomycotina</taxon>
        <taxon>Eurotiomycetes</taxon>
        <taxon>Chaetothyriomycetidae</taxon>
        <taxon>Chaetothyriales</taxon>
        <taxon>Herpotrichiellaceae</taxon>
        <taxon>Cladophialophora</taxon>
    </lineage>
</organism>
<dbReference type="CDD" id="cd02340">
    <property type="entry name" value="ZZ_NBR1_like"/>
    <property type="match status" value="1"/>
</dbReference>
<dbReference type="PROSITE" id="PS00018">
    <property type="entry name" value="EF_HAND_1"/>
    <property type="match status" value="2"/>
</dbReference>
<dbReference type="AlphaFoldDB" id="A0A0D2IPW1"/>